<dbReference type="EMBL" id="JACHXO010000008">
    <property type="protein sequence ID" value="MBB3196758.1"/>
    <property type="molecule type" value="Genomic_DNA"/>
</dbReference>
<gene>
    <name evidence="2" type="ORF">FHS28_004180</name>
</gene>
<name>A0ABR6GXD4_9BURK</name>
<evidence type="ECO:0000313" key="2">
    <source>
        <dbReference type="EMBL" id="MBB3196758.1"/>
    </source>
</evidence>
<sequence>MQPSTGTTVSGSLRVASADHPTTLMVIVAGSGGTDRDGNAYGATSGSNNLRQSPRWCRMNAGCPDRAVAPGLPSRDAGEASDVSRNVC</sequence>
<evidence type="ECO:0000313" key="3">
    <source>
        <dbReference type="Proteomes" id="UP000574369"/>
    </source>
</evidence>
<dbReference type="Proteomes" id="UP000574369">
    <property type="component" value="Unassembled WGS sequence"/>
</dbReference>
<organism evidence="2 3">
    <name type="scientific">Roseateles terrae</name>
    <dbReference type="NCBI Taxonomy" id="431060"/>
    <lineage>
        <taxon>Bacteria</taxon>
        <taxon>Pseudomonadati</taxon>
        <taxon>Pseudomonadota</taxon>
        <taxon>Betaproteobacteria</taxon>
        <taxon>Burkholderiales</taxon>
        <taxon>Sphaerotilaceae</taxon>
        <taxon>Roseateles</taxon>
    </lineage>
</organism>
<evidence type="ECO:0000256" key="1">
    <source>
        <dbReference type="SAM" id="MobiDB-lite"/>
    </source>
</evidence>
<feature type="region of interest" description="Disordered" evidence="1">
    <location>
        <begin position="30"/>
        <end position="51"/>
    </location>
</feature>
<protein>
    <submittedName>
        <fullName evidence="2">Uncharacterized protein</fullName>
    </submittedName>
</protein>
<accession>A0ABR6GXD4</accession>
<comment type="caution">
    <text evidence="2">The sequence shown here is derived from an EMBL/GenBank/DDBJ whole genome shotgun (WGS) entry which is preliminary data.</text>
</comment>
<keyword evidence="3" id="KW-1185">Reference proteome</keyword>
<proteinExistence type="predicted"/>
<feature type="compositionally biased region" description="Polar residues" evidence="1">
    <location>
        <begin position="42"/>
        <end position="51"/>
    </location>
</feature>
<feature type="region of interest" description="Disordered" evidence="1">
    <location>
        <begin position="65"/>
        <end position="88"/>
    </location>
</feature>
<dbReference type="RefSeq" id="WP_088453733.1">
    <property type="nucleotide sequence ID" value="NZ_JACHXO010000008.1"/>
</dbReference>
<reference evidence="2 3" key="1">
    <citation type="submission" date="2020-08" db="EMBL/GenBank/DDBJ databases">
        <title>Genomic Encyclopedia of Type Strains, Phase III (KMG-III): the genomes of soil and plant-associated and newly described type strains.</title>
        <authorList>
            <person name="Whitman W."/>
        </authorList>
    </citation>
    <scope>NUCLEOTIDE SEQUENCE [LARGE SCALE GENOMIC DNA]</scope>
    <source>
        <strain evidence="2 3">CECT 7247</strain>
    </source>
</reference>